<comment type="subcellular location">
    <subcellularLocation>
        <location evidence="1">Nucleus</location>
    </subcellularLocation>
</comment>
<evidence type="ECO:0000259" key="8">
    <source>
        <dbReference type="SMART" id="SM00479"/>
    </source>
</evidence>
<dbReference type="Gene3D" id="3.30.420.10">
    <property type="entry name" value="Ribonuclease H-like superfamily/Ribonuclease H"/>
    <property type="match status" value="1"/>
</dbReference>
<dbReference type="PANTHER" id="PTHR12801:SF115">
    <property type="entry name" value="FI18136P1-RELATED"/>
    <property type="match status" value="1"/>
</dbReference>
<evidence type="ECO:0000256" key="6">
    <source>
        <dbReference type="ARBA" id="ARBA00023242"/>
    </source>
</evidence>
<dbReference type="AlphaFoldDB" id="A0AA38LUW1"/>
<dbReference type="GO" id="GO:0004527">
    <property type="term" value="F:exonuclease activity"/>
    <property type="evidence" value="ECO:0007669"/>
    <property type="project" value="UniProtKB-KW"/>
</dbReference>
<feature type="domain" description="Exonuclease" evidence="8">
    <location>
        <begin position="371"/>
        <end position="532"/>
    </location>
</feature>
<keyword evidence="6" id="KW-0539">Nucleus</keyword>
<evidence type="ECO:0000313" key="10">
    <source>
        <dbReference type="Proteomes" id="UP001164286"/>
    </source>
</evidence>
<keyword evidence="3" id="KW-0540">Nuclease</keyword>
<reference evidence="9" key="1">
    <citation type="journal article" date="2022" name="G3 (Bethesda)">
        <title>High quality genome of the basidiomycete yeast Dioszegia hungarica PDD-24b-2 isolated from cloud water.</title>
        <authorList>
            <person name="Jarrige D."/>
            <person name="Haridas S."/>
            <person name="Bleykasten-Grosshans C."/>
            <person name="Joly M."/>
            <person name="Nadalig T."/>
            <person name="Sancelme M."/>
            <person name="Vuilleumier S."/>
            <person name="Grigoriev I.V."/>
            <person name="Amato P."/>
            <person name="Bringel F."/>
        </authorList>
    </citation>
    <scope>NUCLEOTIDE SEQUENCE</scope>
    <source>
        <strain evidence="9">PDD-24b-2</strain>
    </source>
</reference>
<dbReference type="RefSeq" id="XP_052944233.1">
    <property type="nucleotide sequence ID" value="XM_053085691.1"/>
</dbReference>
<evidence type="ECO:0000256" key="7">
    <source>
        <dbReference type="SAM" id="MobiDB-lite"/>
    </source>
</evidence>
<evidence type="ECO:0000256" key="3">
    <source>
        <dbReference type="ARBA" id="ARBA00022722"/>
    </source>
</evidence>
<dbReference type="EMBL" id="JAKWFO010000007">
    <property type="protein sequence ID" value="KAI9634456.1"/>
    <property type="molecule type" value="Genomic_DNA"/>
</dbReference>
<sequence>MFKSLGLLQTSRCPDEPCLRPYCFFAHTQATAAAGPSRLPVGVTGKGEPALKKRKVDDKSSVKPLEVEIKSGVSRLKGAEGVPKAATPARVSGTEGIKSPAKARVTGDGVAPSTSGARVSTSTRPGDMKMSKQPYADRQKALQTLFTQYTKLYTGISTLDPDLASRCSIAEELDISASSTDLSAYKRAIHHAAVSVSRRAPPDALAHPSVGTVRVSREATLKVEKEAASRLTFERCKRYLLPVSAFPTWRYPEPNDPALIQGDTEPDGLGSTQKCDRCGVDFVVSSANLKERMGECVYHFGRLLPEKRDGKKMWLYSCCQKERGAVGCYKGVHIFNEREDDVKLASRVGFKLVKDQVEENRASGRVEAFAEVVGMDCEMIYTTAGYSLARATIVDEKGETIFDELVRQTATILDLNTRFSGITQDNLDGAVMDIKAVRAAACMFIGPETIIVGHGLENDLRAMRLLHDKVIDTAVLIPHHKGAPFRRALRDLVKEKLGYFIQQQATSTGHSSAEDAKATLEVLKWKVRDDAAHE</sequence>
<evidence type="ECO:0000256" key="1">
    <source>
        <dbReference type="ARBA" id="ARBA00004123"/>
    </source>
</evidence>
<proteinExistence type="inferred from homology"/>
<protein>
    <submittedName>
        <fullName evidence="9">Exonuclease</fullName>
    </submittedName>
</protein>
<dbReference type="CDD" id="cd06145">
    <property type="entry name" value="REX1_like"/>
    <property type="match status" value="1"/>
</dbReference>
<organism evidence="9 10">
    <name type="scientific">Dioszegia hungarica</name>
    <dbReference type="NCBI Taxonomy" id="4972"/>
    <lineage>
        <taxon>Eukaryota</taxon>
        <taxon>Fungi</taxon>
        <taxon>Dikarya</taxon>
        <taxon>Basidiomycota</taxon>
        <taxon>Agaricomycotina</taxon>
        <taxon>Tremellomycetes</taxon>
        <taxon>Tremellales</taxon>
        <taxon>Bulleribasidiaceae</taxon>
        <taxon>Dioszegia</taxon>
    </lineage>
</organism>
<dbReference type="InterPro" id="IPR012337">
    <property type="entry name" value="RNaseH-like_sf"/>
</dbReference>
<dbReference type="InterPro" id="IPR047021">
    <property type="entry name" value="REXO1/3/4-like"/>
</dbReference>
<dbReference type="FunFam" id="3.30.420.10:FF:000031">
    <property type="entry name" value="RNA exonuclease 1"/>
    <property type="match status" value="1"/>
</dbReference>
<dbReference type="SMART" id="SM00479">
    <property type="entry name" value="EXOIII"/>
    <property type="match status" value="1"/>
</dbReference>
<feature type="compositionally biased region" description="Polar residues" evidence="7">
    <location>
        <begin position="112"/>
        <end position="124"/>
    </location>
</feature>
<comment type="caution">
    <text evidence="9">The sequence shown here is derived from an EMBL/GenBank/DDBJ whole genome shotgun (WGS) entry which is preliminary data.</text>
</comment>
<evidence type="ECO:0000256" key="5">
    <source>
        <dbReference type="ARBA" id="ARBA00022839"/>
    </source>
</evidence>
<dbReference type="InterPro" id="IPR013520">
    <property type="entry name" value="Ribonucl_H"/>
</dbReference>
<dbReference type="GO" id="GO:0005634">
    <property type="term" value="C:nucleus"/>
    <property type="evidence" value="ECO:0007669"/>
    <property type="project" value="UniProtKB-SubCell"/>
</dbReference>
<dbReference type="GO" id="GO:0003676">
    <property type="term" value="F:nucleic acid binding"/>
    <property type="evidence" value="ECO:0007669"/>
    <property type="project" value="InterPro"/>
</dbReference>
<dbReference type="PANTHER" id="PTHR12801">
    <property type="entry name" value="RNA EXONUCLEASE REXO1 / RECO3 FAMILY MEMBER-RELATED"/>
    <property type="match status" value="1"/>
</dbReference>
<name>A0AA38LUW1_9TREE</name>
<keyword evidence="10" id="KW-1185">Reference proteome</keyword>
<dbReference type="SUPFAM" id="SSF53098">
    <property type="entry name" value="Ribonuclease H-like"/>
    <property type="match status" value="1"/>
</dbReference>
<accession>A0AA38LUW1</accession>
<comment type="similarity">
    <text evidence="2">Belongs to the REXO1/REXO3 family.</text>
</comment>
<feature type="region of interest" description="Disordered" evidence="7">
    <location>
        <begin position="80"/>
        <end position="134"/>
    </location>
</feature>
<keyword evidence="5 9" id="KW-0269">Exonuclease</keyword>
<dbReference type="InterPro" id="IPR034922">
    <property type="entry name" value="REX1-like_exo"/>
</dbReference>
<dbReference type="InterPro" id="IPR036397">
    <property type="entry name" value="RNaseH_sf"/>
</dbReference>
<dbReference type="Proteomes" id="UP001164286">
    <property type="component" value="Unassembled WGS sequence"/>
</dbReference>
<evidence type="ECO:0000256" key="4">
    <source>
        <dbReference type="ARBA" id="ARBA00022801"/>
    </source>
</evidence>
<dbReference type="GeneID" id="77724892"/>
<evidence type="ECO:0000313" key="9">
    <source>
        <dbReference type="EMBL" id="KAI9634456.1"/>
    </source>
</evidence>
<dbReference type="GO" id="GO:0010629">
    <property type="term" value="P:negative regulation of gene expression"/>
    <property type="evidence" value="ECO:0007669"/>
    <property type="project" value="UniProtKB-ARBA"/>
</dbReference>
<dbReference type="Pfam" id="PF00929">
    <property type="entry name" value="RNase_T"/>
    <property type="match status" value="1"/>
</dbReference>
<gene>
    <name evidence="9" type="ORF">MKK02DRAFT_16797</name>
</gene>
<keyword evidence="4" id="KW-0378">Hydrolase</keyword>
<evidence type="ECO:0000256" key="2">
    <source>
        <dbReference type="ARBA" id="ARBA00006357"/>
    </source>
</evidence>